<evidence type="ECO:0000256" key="14">
    <source>
        <dbReference type="ARBA" id="ARBA00022833"/>
    </source>
</evidence>
<evidence type="ECO:0000256" key="17">
    <source>
        <dbReference type="ARBA" id="ARBA00022943"/>
    </source>
</evidence>
<dbReference type="GO" id="GO:0106310">
    <property type="term" value="F:protein serine kinase activity"/>
    <property type="evidence" value="ECO:0007669"/>
    <property type="project" value="RHEA"/>
</dbReference>
<evidence type="ECO:0000256" key="1">
    <source>
        <dbReference type="ARBA" id="ARBA00001946"/>
    </source>
</evidence>
<dbReference type="GO" id="GO:0032154">
    <property type="term" value="C:cleavage furrow"/>
    <property type="evidence" value="ECO:0007669"/>
    <property type="project" value="UniProtKB-SubCell"/>
</dbReference>
<keyword evidence="11 27" id="KW-0547">Nucleotide-binding</keyword>
<keyword evidence="6" id="KW-0963">Cytoplasm</keyword>
<comment type="subunit">
    <text evidence="23">Interacts with rho-1.</text>
</comment>
<keyword evidence="33" id="KW-1185">Reference proteome</keyword>
<dbReference type="InterPro" id="IPR008271">
    <property type="entry name" value="Ser/Thr_kinase_AS"/>
</dbReference>
<evidence type="ECO:0000256" key="27">
    <source>
        <dbReference type="PROSITE-ProRule" id="PRU10141"/>
    </source>
</evidence>
<dbReference type="FunFam" id="1.10.510.10:FF:000047">
    <property type="entry name" value="Rho-associated protein kinase 1"/>
    <property type="match status" value="1"/>
</dbReference>
<keyword evidence="17" id="KW-0896">Oogenesis</keyword>
<dbReference type="GO" id="GO:0048598">
    <property type="term" value="P:embryonic morphogenesis"/>
    <property type="evidence" value="ECO:0007669"/>
    <property type="project" value="TreeGrafter"/>
</dbReference>
<dbReference type="GO" id="GO:0048477">
    <property type="term" value="P:oogenesis"/>
    <property type="evidence" value="ECO:0007669"/>
    <property type="project" value="UniProtKB-KW"/>
</dbReference>
<dbReference type="SMART" id="SM00220">
    <property type="entry name" value="S_TKc"/>
    <property type="match status" value="1"/>
</dbReference>
<sequence length="1256" mass="145083">MDDSISLAKHLLDEESPVNVDGLIDTLIAIVHDCNYPVLRRSKQIDNFLNKYENASKKLAKSRVNNSDFELIKVIGRGAFGEVQLVRHKDTSKVYALKCLDKNEMLRRSDSAFFWEERHIMAYCKSEWIVRLHYAFQDVKHLYMAMEYMPGGDLVSLMQSFEISEKWARFYLAEVCLALDAIHQMGYIHRDVKPDNMLISASGHIKLADFGTCIKMNSDGIVISSTAVGTPDYISPEILQSNGMEKEYGKEVDFWSVGVFFYELLIGETPFYADALVQTYSRILNYENELKFPGDVFVTDKAKDLIRKFLTSSKIRLGKNGLEEVKVHPFFQNDEWTFETIRNCKPPHVPVLNSDDDTSNFDDVEEKTGNPADNFQSTKLFTGNQLPFVGFTYCNELGPIRKLKITDNGDDNGNNFSNNDSNMMSYIETLKESLSQLEIDKQSLEKDLTEARCEVKEQQRKLEMEKEVVTQKESDLKRLEKQLQNASSMDESIRELQSKLNNELKKNGEMSEEENKLRKMIVDLKTELQNHTTTIEQLDKKLSTSREKESFIQAELIEVKKEIAVEKENSRRYQNKILDLEAQFCQTKNELQETIAREASLVKQLSDLKKDKVLSVKNENDNNDMERLKGDLDAAKRNIDTLKKDILYEQERKRKAENELSDIANELARRTADEEYNKLEYEKTRIEKDRLETNMLLLVNEKKGLEYRVSELMEQLEMEQQFVTAFKNEIHTARHDLSDKQRKLEIYSNIEVEFNHIKNQLEAEQVNRRIAEEQLAQLEKEKTMVNLELRQTIQRFDKERESKEKIMNLMSQKENDYSHEIQKLKDEITKLQASNHRRQGSAGSGYDSFGRSESRLLNHSKVGEDIDSLSREQLIVKLKKETLMKEATIKKLEEISTLHPSFLPPTGKKDKKNYSKNHALEVENNRLHERINFIQSEHAREVELLKSDLANEQAHVSELMIELDQFKGVLEELHRTREIDDQSVASHDSNGALQVEHPYFSIHDVNFTTFVSIRGRFIGKRRVSWVKLRAQLTSEHLQFFLIDKTKTPNVPALSLDIESICHLRRTCTSADVKDDEVKLLPMIFQIFFYAVDQKKTTKGKDCSMYKNHEFVELTFKTSIPCDKCARSLQGLPKGECAIQCKKCMAKYHSHHKDSNEIPACKVSSNAEQLLVLGESSKAADEFTQLLNKIIQYYKNEAKDINNTSSHLRHSGIIKFSNSRSNGITGTRSFSRISHNETTSSFGSTHSFPSHSGNYLQ</sequence>
<comment type="subcellular location">
    <subcellularLocation>
        <location evidence="3">Cleavage furrow</location>
    </subcellularLocation>
    <subcellularLocation>
        <location evidence="2">Cytoplasm</location>
        <location evidence="2">Cytoskeleton</location>
    </subcellularLocation>
</comment>
<comment type="similarity">
    <text evidence="4">Belongs to the protein kinase superfamily. AGC Ser/Thr protein kinase family.</text>
</comment>
<evidence type="ECO:0000256" key="9">
    <source>
        <dbReference type="ARBA" id="ARBA00022679"/>
    </source>
</evidence>
<evidence type="ECO:0000256" key="19">
    <source>
        <dbReference type="ARBA" id="ARBA00023212"/>
    </source>
</evidence>
<dbReference type="InterPro" id="IPR050839">
    <property type="entry name" value="Rho-assoc_Ser/Thr_Kinase"/>
</dbReference>
<keyword evidence="8" id="KW-0597">Phosphoprotein</keyword>
<feature type="region of interest" description="Disordered" evidence="29">
    <location>
        <begin position="832"/>
        <end position="851"/>
    </location>
</feature>
<evidence type="ECO:0000259" key="32">
    <source>
        <dbReference type="PROSITE" id="PS51285"/>
    </source>
</evidence>
<dbReference type="GO" id="GO:0005524">
    <property type="term" value="F:ATP binding"/>
    <property type="evidence" value="ECO:0007669"/>
    <property type="project" value="UniProtKB-UniRule"/>
</dbReference>
<dbReference type="PROSITE" id="PS51285">
    <property type="entry name" value="AGC_KINASE_CTER"/>
    <property type="match status" value="1"/>
</dbReference>
<dbReference type="GO" id="GO:0072518">
    <property type="term" value="F:Rho-dependent protein serine/threonine kinase activity"/>
    <property type="evidence" value="ECO:0007669"/>
    <property type="project" value="TreeGrafter"/>
</dbReference>
<evidence type="ECO:0000313" key="33">
    <source>
        <dbReference type="Proteomes" id="UP000038045"/>
    </source>
</evidence>
<keyword evidence="13" id="KW-0418">Kinase</keyword>
<dbReference type="PANTHER" id="PTHR22988:SF73">
    <property type="entry name" value="RHO-ASSOCIATED PROTEIN KINASE"/>
    <property type="match status" value="1"/>
</dbReference>
<organism evidence="33 34">
    <name type="scientific">Parastrongyloides trichosuri</name>
    <name type="common">Possum-specific nematode worm</name>
    <dbReference type="NCBI Taxonomy" id="131310"/>
    <lineage>
        <taxon>Eukaryota</taxon>
        <taxon>Metazoa</taxon>
        <taxon>Ecdysozoa</taxon>
        <taxon>Nematoda</taxon>
        <taxon>Chromadorea</taxon>
        <taxon>Rhabditida</taxon>
        <taxon>Tylenchina</taxon>
        <taxon>Panagrolaimomorpha</taxon>
        <taxon>Strongyloidoidea</taxon>
        <taxon>Strongyloididae</taxon>
        <taxon>Parastrongyloides</taxon>
    </lineage>
</organism>
<evidence type="ECO:0000313" key="34">
    <source>
        <dbReference type="WBParaSite" id="PTRK_0000418900.1"/>
    </source>
</evidence>
<dbReference type="GO" id="GO:0005856">
    <property type="term" value="C:cytoskeleton"/>
    <property type="evidence" value="ECO:0007669"/>
    <property type="project" value="UniProtKB-SubCell"/>
</dbReference>
<dbReference type="GO" id="GO:0007266">
    <property type="term" value="P:Rho protein signal transduction"/>
    <property type="evidence" value="ECO:0007669"/>
    <property type="project" value="TreeGrafter"/>
</dbReference>
<keyword evidence="17" id="KW-0221">Differentiation</keyword>
<dbReference type="GO" id="GO:0031032">
    <property type="term" value="P:actomyosin structure organization"/>
    <property type="evidence" value="ECO:0007669"/>
    <property type="project" value="TreeGrafter"/>
</dbReference>
<dbReference type="PROSITE" id="PS50011">
    <property type="entry name" value="PROTEIN_KINASE_DOM"/>
    <property type="match status" value="1"/>
</dbReference>
<keyword evidence="16" id="KW-0460">Magnesium</keyword>
<feature type="domain" description="Phorbol-ester/DAG-type" evidence="31">
    <location>
        <begin position="1107"/>
        <end position="1160"/>
    </location>
</feature>
<dbReference type="GO" id="GO:0000281">
    <property type="term" value="P:mitotic cytokinesis"/>
    <property type="evidence" value="ECO:0007669"/>
    <property type="project" value="TreeGrafter"/>
</dbReference>
<keyword evidence="9" id="KW-0808">Transferase</keyword>
<evidence type="ECO:0000259" key="30">
    <source>
        <dbReference type="PROSITE" id="PS50011"/>
    </source>
</evidence>
<dbReference type="SUPFAM" id="SSF57889">
    <property type="entry name" value="Cysteine-rich domain"/>
    <property type="match status" value="1"/>
</dbReference>
<evidence type="ECO:0000256" key="4">
    <source>
        <dbReference type="ARBA" id="ARBA00009903"/>
    </source>
</evidence>
<evidence type="ECO:0000256" key="23">
    <source>
        <dbReference type="ARBA" id="ARBA00065158"/>
    </source>
</evidence>
<dbReference type="InterPro" id="IPR017441">
    <property type="entry name" value="Protein_kinase_ATP_BS"/>
</dbReference>
<evidence type="ECO:0000256" key="6">
    <source>
        <dbReference type="ARBA" id="ARBA00022490"/>
    </source>
</evidence>
<proteinExistence type="inferred from homology"/>
<evidence type="ECO:0000256" key="18">
    <source>
        <dbReference type="ARBA" id="ARBA00023054"/>
    </source>
</evidence>
<dbReference type="GO" id="GO:0008270">
    <property type="term" value="F:zinc ion binding"/>
    <property type="evidence" value="ECO:0007669"/>
    <property type="project" value="UniProtKB-KW"/>
</dbReference>
<evidence type="ECO:0000256" key="21">
    <source>
        <dbReference type="ARBA" id="ARBA00048679"/>
    </source>
</evidence>
<keyword evidence="15 27" id="KW-0067">ATP-binding</keyword>
<dbReference type="GO" id="GO:0005737">
    <property type="term" value="C:cytoplasm"/>
    <property type="evidence" value="ECO:0007669"/>
    <property type="project" value="TreeGrafter"/>
</dbReference>
<keyword evidence="7" id="KW-0723">Serine/threonine-protein kinase</keyword>
<evidence type="ECO:0000256" key="11">
    <source>
        <dbReference type="ARBA" id="ARBA00022741"/>
    </source>
</evidence>
<evidence type="ECO:0000256" key="26">
    <source>
        <dbReference type="ARBA" id="ARBA00082807"/>
    </source>
</evidence>
<evidence type="ECO:0000256" key="22">
    <source>
        <dbReference type="ARBA" id="ARBA00053856"/>
    </source>
</evidence>
<evidence type="ECO:0000256" key="28">
    <source>
        <dbReference type="SAM" id="Coils"/>
    </source>
</evidence>
<evidence type="ECO:0000256" key="10">
    <source>
        <dbReference type="ARBA" id="ARBA00022723"/>
    </source>
</evidence>
<evidence type="ECO:0000256" key="15">
    <source>
        <dbReference type="ARBA" id="ARBA00022840"/>
    </source>
</evidence>
<keyword evidence="12" id="KW-0863">Zinc-finger</keyword>
<feature type="domain" description="Protein kinase" evidence="30">
    <location>
        <begin position="69"/>
        <end position="331"/>
    </location>
</feature>
<dbReference type="PANTHER" id="PTHR22988">
    <property type="entry name" value="MYOTONIC DYSTROPHY S/T KINASE-RELATED"/>
    <property type="match status" value="1"/>
</dbReference>
<dbReference type="InterPro" id="IPR046349">
    <property type="entry name" value="C1-like_sf"/>
</dbReference>
<dbReference type="GO" id="GO:1901888">
    <property type="term" value="P:regulation of cell junction assembly"/>
    <property type="evidence" value="ECO:0007669"/>
    <property type="project" value="TreeGrafter"/>
</dbReference>
<evidence type="ECO:0000256" key="13">
    <source>
        <dbReference type="ARBA" id="ARBA00022777"/>
    </source>
</evidence>
<comment type="catalytic activity">
    <reaction evidence="20">
        <text>L-threonyl-[protein] + ATP = O-phospho-L-threonyl-[protein] + ADP + H(+)</text>
        <dbReference type="Rhea" id="RHEA:46608"/>
        <dbReference type="Rhea" id="RHEA-COMP:11060"/>
        <dbReference type="Rhea" id="RHEA-COMP:11605"/>
        <dbReference type="ChEBI" id="CHEBI:15378"/>
        <dbReference type="ChEBI" id="CHEBI:30013"/>
        <dbReference type="ChEBI" id="CHEBI:30616"/>
        <dbReference type="ChEBI" id="CHEBI:61977"/>
        <dbReference type="ChEBI" id="CHEBI:456216"/>
        <dbReference type="EC" id="2.7.11.1"/>
    </reaction>
</comment>
<dbReference type="SMART" id="SM00133">
    <property type="entry name" value="S_TK_X"/>
    <property type="match status" value="1"/>
</dbReference>
<accession>A0A0N4Z9Y1</accession>
<keyword evidence="14" id="KW-0862">Zinc</keyword>
<feature type="coiled-coil region" evidence="28">
    <location>
        <begin position="618"/>
        <end position="701"/>
    </location>
</feature>
<dbReference type="Proteomes" id="UP000038045">
    <property type="component" value="Unplaced"/>
</dbReference>
<dbReference type="Pfam" id="PF00069">
    <property type="entry name" value="Pkinase"/>
    <property type="match status" value="1"/>
</dbReference>
<dbReference type="Gene3D" id="1.10.510.10">
    <property type="entry name" value="Transferase(Phosphotransferase) domain 1"/>
    <property type="match status" value="1"/>
</dbReference>
<dbReference type="InterPro" id="IPR017892">
    <property type="entry name" value="Pkinase_C"/>
</dbReference>
<dbReference type="PROSITE" id="PS00108">
    <property type="entry name" value="PROTEIN_KINASE_ST"/>
    <property type="match status" value="1"/>
</dbReference>
<feature type="binding site" evidence="27">
    <location>
        <position position="98"/>
    </location>
    <ligand>
        <name>ATP</name>
        <dbReference type="ChEBI" id="CHEBI:30616"/>
    </ligand>
</feature>
<dbReference type="STRING" id="131310.A0A0N4Z9Y1"/>
<keyword evidence="10" id="KW-0479">Metal-binding</keyword>
<dbReference type="PROSITE" id="PS50081">
    <property type="entry name" value="ZF_DAG_PE_2"/>
    <property type="match status" value="1"/>
</dbReference>
<dbReference type="Gene3D" id="3.30.200.20">
    <property type="entry name" value="Phosphorylase Kinase, domain 1"/>
    <property type="match status" value="1"/>
</dbReference>
<comment type="function">
    <text evidence="22">Negatively regulates mel-11 to relieve the inhibition of mlc-4, allowing contraction of the circumferentially oriented microfilaments in epidermal cells and thereby regulating myosin II contractility during spermathecal contraction, cleavage furrow contraction in early embryos, and embryonic elongation and morphogenesis. Required for P-cell migration. May also play a role in oocyte cellularization.</text>
</comment>
<evidence type="ECO:0000256" key="29">
    <source>
        <dbReference type="SAM" id="MobiDB-lite"/>
    </source>
</evidence>
<comment type="cofactor">
    <cofactor evidence="1">
        <name>Mg(2+)</name>
        <dbReference type="ChEBI" id="CHEBI:18420"/>
    </cofactor>
</comment>
<dbReference type="Pfam" id="PF00433">
    <property type="entry name" value="Pkinase_C"/>
    <property type="match status" value="1"/>
</dbReference>
<keyword evidence="18 28" id="KW-0175">Coiled coil</keyword>
<evidence type="ECO:0000256" key="2">
    <source>
        <dbReference type="ARBA" id="ARBA00004245"/>
    </source>
</evidence>
<evidence type="ECO:0000256" key="12">
    <source>
        <dbReference type="ARBA" id="ARBA00022771"/>
    </source>
</evidence>
<dbReference type="WBParaSite" id="PTRK_0000418900.1">
    <property type="protein sequence ID" value="PTRK_0000418900.1"/>
    <property type="gene ID" value="PTRK_0000418900"/>
</dbReference>
<feature type="coiled-coil region" evidence="28">
    <location>
        <begin position="427"/>
        <end position="583"/>
    </location>
</feature>
<dbReference type="SUPFAM" id="SSF56112">
    <property type="entry name" value="Protein kinase-like (PK-like)"/>
    <property type="match status" value="1"/>
</dbReference>
<protein>
    <recommendedName>
        <fullName evidence="24">Rho-associated protein kinase let-502</fullName>
        <ecNumber evidence="5">2.7.11.1</ecNumber>
    </recommendedName>
    <alternativeName>
        <fullName evidence="25">Lethal protein 502</fullName>
    </alternativeName>
    <alternativeName>
        <fullName evidence="26">Rho-binding kinase let-502</fullName>
    </alternativeName>
</protein>
<reference evidence="34" key="1">
    <citation type="submission" date="2017-02" db="UniProtKB">
        <authorList>
            <consortium name="WormBaseParasite"/>
        </authorList>
    </citation>
    <scope>IDENTIFICATION</scope>
</reference>
<dbReference type="Gene3D" id="3.30.60.20">
    <property type="match status" value="1"/>
</dbReference>
<evidence type="ECO:0000256" key="5">
    <source>
        <dbReference type="ARBA" id="ARBA00012513"/>
    </source>
</evidence>
<evidence type="ECO:0000256" key="16">
    <source>
        <dbReference type="ARBA" id="ARBA00022842"/>
    </source>
</evidence>
<evidence type="ECO:0000256" key="3">
    <source>
        <dbReference type="ARBA" id="ARBA00004626"/>
    </source>
</evidence>
<dbReference type="InterPro" id="IPR011009">
    <property type="entry name" value="Kinase-like_dom_sf"/>
</dbReference>
<dbReference type="InterPro" id="IPR000719">
    <property type="entry name" value="Prot_kinase_dom"/>
</dbReference>
<dbReference type="InterPro" id="IPR002219">
    <property type="entry name" value="PKC_DAG/PE"/>
</dbReference>
<feature type="domain" description="AGC-kinase C-terminal" evidence="32">
    <location>
        <begin position="332"/>
        <end position="403"/>
    </location>
</feature>
<keyword evidence="19" id="KW-0206">Cytoskeleton</keyword>
<evidence type="ECO:0000259" key="31">
    <source>
        <dbReference type="PROSITE" id="PS50081"/>
    </source>
</evidence>
<comment type="catalytic activity">
    <reaction evidence="21">
        <text>L-seryl-[protein] + ATP = O-phospho-L-seryl-[protein] + ADP + H(+)</text>
        <dbReference type="Rhea" id="RHEA:17989"/>
        <dbReference type="Rhea" id="RHEA-COMP:9863"/>
        <dbReference type="Rhea" id="RHEA-COMP:11604"/>
        <dbReference type="ChEBI" id="CHEBI:15378"/>
        <dbReference type="ChEBI" id="CHEBI:29999"/>
        <dbReference type="ChEBI" id="CHEBI:30616"/>
        <dbReference type="ChEBI" id="CHEBI:83421"/>
        <dbReference type="ChEBI" id="CHEBI:456216"/>
        <dbReference type="EC" id="2.7.11.1"/>
    </reaction>
</comment>
<evidence type="ECO:0000256" key="20">
    <source>
        <dbReference type="ARBA" id="ARBA00047899"/>
    </source>
</evidence>
<dbReference type="InterPro" id="IPR000961">
    <property type="entry name" value="AGC-kinase_C"/>
</dbReference>
<feature type="region of interest" description="Disordered" evidence="29">
    <location>
        <begin position="1234"/>
        <end position="1256"/>
    </location>
</feature>
<evidence type="ECO:0000256" key="25">
    <source>
        <dbReference type="ARBA" id="ARBA00079005"/>
    </source>
</evidence>
<evidence type="ECO:0000256" key="8">
    <source>
        <dbReference type="ARBA" id="ARBA00022553"/>
    </source>
</evidence>
<evidence type="ECO:0000256" key="24">
    <source>
        <dbReference type="ARBA" id="ARBA00068946"/>
    </source>
</evidence>
<dbReference type="GO" id="GO:0030866">
    <property type="term" value="P:cortical actin cytoskeleton organization"/>
    <property type="evidence" value="ECO:0007669"/>
    <property type="project" value="TreeGrafter"/>
</dbReference>
<name>A0A0N4Z9Y1_PARTI</name>
<dbReference type="FunFam" id="3.30.200.20:FF:000072">
    <property type="entry name" value="Rho-associated protein kinase 2"/>
    <property type="match status" value="1"/>
</dbReference>
<dbReference type="EC" id="2.7.11.1" evidence="5"/>
<evidence type="ECO:0000256" key="7">
    <source>
        <dbReference type="ARBA" id="ARBA00022527"/>
    </source>
</evidence>
<dbReference type="AlphaFoldDB" id="A0A0N4Z9Y1"/>
<dbReference type="PROSITE" id="PS00107">
    <property type="entry name" value="PROTEIN_KINASE_ATP"/>
    <property type="match status" value="1"/>
</dbReference>
<dbReference type="CDD" id="cd20813">
    <property type="entry name" value="C1_ROCK"/>
    <property type="match status" value="1"/>
</dbReference>